<dbReference type="SUPFAM" id="SSF47616">
    <property type="entry name" value="GST C-terminal domain-like"/>
    <property type="match status" value="1"/>
</dbReference>
<comment type="caution">
    <text evidence="2">The sequence shown here is derived from an EMBL/GenBank/DDBJ whole genome shotgun (WGS) entry which is preliminary data.</text>
</comment>
<dbReference type="GO" id="GO:0016740">
    <property type="term" value="F:transferase activity"/>
    <property type="evidence" value="ECO:0007669"/>
    <property type="project" value="UniProtKB-KW"/>
</dbReference>
<dbReference type="AlphaFoldDB" id="A0A246IVW0"/>
<evidence type="ECO:0000313" key="2">
    <source>
        <dbReference type="EMBL" id="OWQ84362.1"/>
    </source>
</evidence>
<accession>A0A246IVW0</accession>
<dbReference type="GO" id="GO:0005737">
    <property type="term" value="C:cytoplasm"/>
    <property type="evidence" value="ECO:0007669"/>
    <property type="project" value="TreeGrafter"/>
</dbReference>
<dbReference type="InterPro" id="IPR036249">
    <property type="entry name" value="Thioredoxin-like_sf"/>
</dbReference>
<sequence>MQASTPKPTPHTPLSPAIPQLPRLYTFRRCPYAMRARMALLQAGRVFEAVEVSLRDKPASLLALSPKATVPVLQLPDGSVIEESWDIMRWALAVPDTQGWWARAQSPENLDLVQRNDGNFKHHLDRWKYPQRYANETLAPDEHRDRALDVLLRPLEARLRNAPLLGGATPCATDLAVVPFVRQFASVEREWFATLDLPSVRSWLNGWLVNPLFAACMYKLPASAAVKPPSIPMK</sequence>
<dbReference type="PROSITE" id="PS50404">
    <property type="entry name" value="GST_NTER"/>
    <property type="match status" value="1"/>
</dbReference>
<evidence type="ECO:0000313" key="3">
    <source>
        <dbReference type="Proteomes" id="UP000197468"/>
    </source>
</evidence>
<keyword evidence="2" id="KW-0808">Transferase</keyword>
<dbReference type="OrthoDB" id="9813092at2"/>
<dbReference type="Pfam" id="PF13417">
    <property type="entry name" value="GST_N_3"/>
    <property type="match status" value="1"/>
</dbReference>
<protein>
    <submittedName>
        <fullName evidence="2">Glutathione S-transferase</fullName>
    </submittedName>
</protein>
<dbReference type="CDD" id="cd03196">
    <property type="entry name" value="GST_C_5"/>
    <property type="match status" value="1"/>
</dbReference>
<dbReference type="RefSeq" id="WP_088387568.1">
    <property type="nucleotide sequence ID" value="NZ_NIOF01000016.1"/>
</dbReference>
<feature type="domain" description="GST N-terminal" evidence="1">
    <location>
        <begin position="20"/>
        <end position="99"/>
    </location>
</feature>
<reference evidence="2 3" key="1">
    <citation type="journal article" date="2008" name="Int. J. Syst. Evol. Microbiol.">
        <title>Description of Roseateles aquatilis sp. nov. and Roseateles terrae sp. nov., in the class Betaproteobacteria, and emended description of the genus Roseateles.</title>
        <authorList>
            <person name="Gomila M."/>
            <person name="Bowien B."/>
            <person name="Falsen E."/>
            <person name="Moore E.R."/>
            <person name="Lalucat J."/>
        </authorList>
    </citation>
    <scope>NUCLEOTIDE SEQUENCE [LARGE SCALE GENOMIC DNA]</scope>
    <source>
        <strain evidence="2 3">CCUG 48205</strain>
    </source>
</reference>
<keyword evidence="3" id="KW-1185">Reference proteome</keyword>
<dbReference type="PANTHER" id="PTHR43968">
    <property type="match status" value="1"/>
</dbReference>
<dbReference type="InterPro" id="IPR050983">
    <property type="entry name" value="GST_Omega/HSP26"/>
</dbReference>
<dbReference type="Proteomes" id="UP000197468">
    <property type="component" value="Unassembled WGS sequence"/>
</dbReference>
<dbReference type="Gene3D" id="1.20.1050.10">
    <property type="match status" value="1"/>
</dbReference>
<proteinExistence type="predicted"/>
<dbReference type="SUPFAM" id="SSF52833">
    <property type="entry name" value="Thioredoxin-like"/>
    <property type="match status" value="1"/>
</dbReference>
<dbReference type="PANTHER" id="PTHR43968:SF6">
    <property type="entry name" value="GLUTATHIONE S-TRANSFERASE OMEGA"/>
    <property type="match status" value="1"/>
</dbReference>
<evidence type="ECO:0000259" key="1">
    <source>
        <dbReference type="PROSITE" id="PS50404"/>
    </source>
</evidence>
<dbReference type="InterPro" id="IPR036282">
    <property type="entry name" value="Glutathione-S-Trfase_C_sf"/>
</dbReference>
<organism evidence="2 3">
    <name type="scientific">Roseateles aquatilis</name>
    <dbReference type="NCBI Taxonomy" id="431061"/>
    <lineage>
        <taxon>Bacteria</taxon>
        <taxon>Pseudomonadati</taxon>
        <taxon>Pseudomonadota</taxon>
        <taxon>Betaproteobacteria</taxon>
        <taxon>Burkholderiales</taxon>
        <taxon>Sphaerotilaceae</taxon>
        <taxon>Roseateles</taxon>
    </lineage>
</organism>
<dbReference type="Gene3D" id="3.40.30.10">
    <property type="entry name" value="Glutaredoxin"/>
    <property type="match status" value="1"/>
</dbReference>
<dbReference type="InterPro" id="IPR004045">
    <property type="entry name" value="Glutathione_S-Trfase_N"/>
</dbReference>
<gene>
    <name evidence="2" type="ORF">CDN99_24000</name>
</gene>
<name>A0A246IVW0_9BURK</name>
<dbReference type="EMBL" id="NIOF01000016">
    <property type="protein sequence ID" value="OWQ84362.1"/>
    <property type="molecule type" value="Genomic_DNA"/>
</dbReference>